<keyword evidence="3" id="KW-1185">Reference proteome</keyword>
<name>A0A4R3NQN1_9HYPH</name>
<reference evidence="2 3" key="1">
    <citation type="submission" date="2019-03" db="EMBL/GenBank/DDBJ databases">
        <title>Freshwater and sediment microbial communities from various areas in North America, analyzing microbe dynamics in response to fracking.</title>
        <authorList>
            <person name="Lamendella R."/>
        </authorList>
    </citation>
    <scope>NUCLEOTIDE SEQUENCE [LARGE SCALE GENOMIC DNA]</scope>
    <source>
        <strain evidence="2 3">175.2</strain>
    </source>
</reference>
<sequence>MKVVKVLVAAALLAPTTCFADELPTAEETVAFILYGIENGSYVDVGSTSLGTYRSGIVSQTSSAPAEYSFPDDMGEYRSISVKQTDPCVFSVNSRDKAGQKERRNYDFNHFATLVFTSRGDGRIAFSGECPIVREDGNCGKNGTIKVDNIIFADRLGKAVDFLRQTYCPGAPF</sequence>
<dbReference type="AlphaFoldDB" id="A0A4R3NQN1"/>
<comment type="caution">
    <text evidence="2">The sequence shown here is derived from an EMBL/GenBank/DDBJ whole genome shotgun (WGS) entry which is preliminary data.</text>
</comment>
<feature type="chain" id="PRO_5020725333" evidence="1">
    <location>
        <begin position="21"/>
        <end position="173"/>
    </location>
</feature>
<dbReference type="Proteomes" id="UP000295097">
    <property type="component" value="Unassembled WGS sequence"/>
</dbReference>
<gene>
    <name evidence="2" type="ORF">EDC90_101844</name>
</gene>
<feature type="signal peptide" evidence="1">
    <location>
        <begin position="1"/>
        <end position="20"/>
    </location>
</feature>
<protein>
    <submittedName>
        <fullName evidence="2">Uncharacterized protein</fullName>
    </submittedName>
</protein>
<keyword evidence="1" id="KW-0732">Signal</keyword>
<evidence type="ECO:0000313" key="3">
    <source>
        <dbReference type="Proteomes" id="UP000295097"/>
    </source>
</evidence>
<accession>A0A4R3NQN1</accession>
<evidence type="ECO:0000256" key="1">
    <source>
        <dbReference type="SAM" id="SignalP"/>
    </source>
</evidence>
<dbReference type="RefSeq" id="WP_132312015.1">
    <property type="nucleotide sequence ID" value="NZ_SMAR01000018.1"/>
</dbReference>
<organism evidence="2 3">
    <name type="scientific">Martelella mediterranea</name>
    <dbReference type="NCBI Taxonomy" id="293089"/>
    <lineage>
        <taxon>Bacteria</taxon>
        <taxon>Pseudomonadati</taxon>
        <taxon>Pseudomonadota</taxon>
        <taxon>Alphaproteobacteria</taxon>
        <taxon>Hyphomicrobiales</taxon>
        <taxon>Aurantimonadaceae</taxon>
        <taxon>Martelella</taxon>
    </lineage>
</organism>
<dbReference type="EMBL" id="SMAR01000018">
    <property type="protein sequence ID" value="TCT37467.1"/>
    <property type="molecule type" value="Genomic_DNA"/>
</dbReference>
<evidence type="ECO:0000313" key="2">
    <source>
        <dbReference type="EMBL" id="TCT37467.1"/>
    </source>
</evidence>
<proteinExistence type="predicted"/>